<accession>A0A242NJZ9</accession>
<dbReference type="OrthoDB" id="9815791at2"/>
<evidence type="ECO:0000313" key="10">
    <source>
        <dbReference type="Proteomes" id="UP000194977"/>
    </source>
</evidence>
<dbReference type="InterPro" id="IPR056798">
    <property type="entry name" value="ADH_Fe_C"/>
</dbReference>
<dbReference type="Gene3D" id="3.40.50.1970">
    <property type="match status" value="1"/>
</dbReference>
<evidence type="ECO:0000256" key="2">
    <source>
        <dbReference type="ARBA" id="ARBA00007358"/>
    </source>
</evidence>
<evidence type="ECO:0000259" key="5">
    <source>
        <dbReference type="Pfam" id="PF00465"/>
    </source>
</evidence>
<dbReference type="AlphaFoldDB" id="A0A242NJZ9"/>
<feature type="domain" description="Alcohol dehydrogenase iron-type/glycerol dehydrogenase GldA" evidence="5">
    <location>
        <begin position="8"/>
        <end position="174"/>
    </location>
</feature>
<dbReference type="Proteomes" id="UP000194977">
    <property type="component" value="Unassembled WGS sequence"/>
</dbReference>
<dbReference type="FunFam" id="1.20.1090.10:FF:000001">
    <property type="entry name" value="Aldehyde-alcohol dehydrogenase"/>
    <property type="match status" value="1"/>
</dbReference>
<dbReference type="PANTHER" id="PTHR11496">
    <property type="entry name" value="ALCOHOL DEHYDROGENASE"/>
    <property type="match status" value="1"/>
</dbReference>
<keyword evidence="9" id="KW-1185">Reference proteome</keyword>
<dbReference type="PANTHER" id="PTHR11496:SF102">
    <property type="entry name" value="ALCOHOL DEHYDROGENASE 4"/>
    <property type="match status" value="1"/>
</dbReference>
<keyword evidence="3" id="KW-0560">Oxidoreductase</keyword>
<proteinExistence type="inferred from homology"/>
<dbReference type="Pfam" id="PF25137">
    <property type="entry name" value="ADH_Fe_C"/>
    <property type="match status" value="1"/>
</dbReference>
<dbReference type="Pfam" id="PF00465">
    <property type="entry name" value="Fe-ADH"/>
    <property type="match status" value="1"/>
</dbReference>
<evidence type="ECO:0000256" key="1">
    <source>
        <dbReference type="ARBA" id="ARBA00001962"/>
    </source>
</evidence>
<evidence type="ECO:0000313" key="9">
    <source>
        <dbReference type="Proteomes" id="UP000194800"/>
    </source>
</evidence>
<evidence type="ECO:0000256" key="4">
    <source>
        <dbReference type="ARBA" id="ARBA00023027"/>
    </source>
</evidence>
<dbReference type="EMBL" id="NARP01000007">
    <property type="protein sequence ID" value="OTQ00649.1"/>
    <property type="molecule type" value="Genomic_DNA"/>
</dbReference>
<dbReference type="InterPro" id="IPR001670">
    <property type="entry name" value="ADH_Fe/GldA"/>
</dbReference>
<dbReference type="InterPro" id="IPR039697">
    <property type="entry name" value="Alcohol_dehydrogenase_Fe"/>
</dbReference>
<dbReference type="EMBL" id="NART01000005">
    <property type="protein sequence ID" value="OTQ11478.1"/>
    <property type="molecule type" value="Genomic_DNA"/>
</dbReference>
<evidence type="ECO:0000313" key="7">
    <source>
        <dbReference type="EMBL" id="OTQ00649.1"/>
    </source>
</evidence>
<dbReference type="RefSeq" id="WP_086271815.1">
    <property type="nucleotide sequence ID" value="NZ_MZNE01000003.1"/>
</dbReference>
<dbReference type="CDD" id="cd08188">
    <property type="entry name" value="PDDH"/>
    <property type="match status" value="1"/>
</dbReference>
<dbReference type="GO" id="GO:0046872">
    <property type="term" value="F:metal ion binding"/>
    <property type="evidence" value="ECO:0007669"/>
    <property type="project" value="InterPro"/>
</dbReference>
<gene>
    <name evidence="8" type="ORF">B6C91_02110</name>
    <name evidence="7" type="ORF">B6D08_03615</name>
</gene>
<feature type="domain" description="Fe-containing alcohol dehydrogenase-like C-terminal" evidence="6">
    <location>
        <begin position="185"/>
        <end position="379"/>
    </location>
</feature>
<dbReference type="GO" id="GO:0004022">
    <property type="term" value="F:alcohol dehydrogenase (NAD+) activity"/>
    <property type="evidence" value="ECO:0007669"/>
    <property type="project" value="TreeGrafter"/>
</dbReference>
<dbReference type="PROSITE" id="PS00060">
    <property type="entry name" value="ADH_IRON_2"/>
    <property type="match status" value="1"/>
</dbReference>
<organism evidence="7 10">
    <name type="scientific">Gilliamella apicola</name>
    <dbReference type="NCBI Taxonomy" id="1196095"/>
    <lineage>
        <taxon>Bacteria</taxon>
        <taxon>Pseudomonadati</taxon>
        <taxon>Pseudomonadota</taxon>
        <taxon>Gammaproteobacteria</taxon>
        <taxon>Orbales</taxon>
        <taxon>Orbaceae</taxon>
        <taxon>Gilliamella</taxon>
    </lineage>
</organism>
<reference evidence="9 10" key="1">
    <citation type="submission" date="2017-03" db="EMBL/GenBank/DDBJ databases">
        <title>Comparative genomics of honeybee gut symbionts reveal geographically distinct and subgroup specific antibiotic resistance.</title>
        <authorList>
            <person name="Ludvigsen J."/>
            <person name="Porcellato D."/>
            <person name="Labee-Lund T.M."/>
            <person name="Amdam G.V."/>
            <person name="Rudi K."/>
        </authorList>
    </citation>
    <scope>NUCLEOTIDE SEQUENCE [LARGE SCALE GENOMIC DNA]</scope>
    <source>
        <strain evidence="7 10">A-7-12</strain>
        <strain evidence="8 9">A-9-12</strain>
    </source>
</reference>
<comment type="caution">
    <text evidence="7">The sequence shown here is derived from an EMBL/GenBank/DDBJ whole genome shotgun (WGS) entry which is preliminary data.</text>
</comment>
<evidence type="ECO:0000259" key="6">
    <source>
        <dbReference type="Pfam" id="PF25137"/>
    </source>
</evidence>
<dbReference type="InterPro" id="IPR018211">
    <property type="entry name" value="ADH_Fe_CS"/>
</dbReference>
<comment type="cofactor">
    <cofactor evidence="1">
        <name>Fe cation</name>
        <dbReference type="ChEBI" id="CHEBI:24875"/>
    </cofactor>
</comment>
<dbReference type="Proteomes" id="UP000194800">
    <property type="component" value="Unassembled WGS sequence"/>
</dbReference>
<dbReference type="FunFam" id="3.40.50.1970:FF:000003">
    <property type="entry name" value="Alcohol dehydrogenase, iron-containing"/>
    <property type="match status" value="1"/>
</dbReference>
<protein>
    <submittedName>
        <fullName evidence="7">Lactaldehyde reductase</fullName>
    </submittedName>
</protein>
<dbReference type="PROSITE" id="PS00913">
    <property type="entry name" value="ADH_IRON_1"/>
    <property type="match status" value="1"/>
</dbReference>
<evidence type="ECO:0000313" key="8">
    <source>
        <dbReference type="EMBL" id="OTQ11478.1"/>
    </source>
</evidence>
<evidence type="ECO:0000256" key="3">
    <source>
        <dbReference type="ARBA" id="ARBA00023002"/>
    </source>
</evidence>
<keyword evidence="4" id="KW-0520">NAD</keyword>
<dbReference type="SUPFAM" id="SSF56796">
    <property type="entry name" value="Dehydroquinate synthase-like"/>
    <property type="match status" value="1"/>
</dbReference>
<comment type="similarity">
    <text evidence="2">Belongs to the iron-containing alcohol dehydrogenase family.</text>
</comment>
<dbReference type="Gene3D" id="1.20.1090.10">
    <property type="entry name" value="Dehydroquinate synthase-like - alpha domain"/>
    <property type="match status" value="1"/>
</dbReference>
<name>A0A242NJZ9_9GAMM</name>
<sequence length="380" mass="40953">MIYYIPPVNLLGKGCLSELGVPIKKLNCKKALIVSDKFLVGNGTVDRVVDILKKESIESVIFYDVKPNPTVANVENALKLCQESKCDFIVSIGGGSPQDCGKAVAVLATNGGKITDYEGMHKSKHKCLPIVAIATTAGTSAEVTINYVITDESRHVKMIMVDPNTLASITVSDPDLMISKPANLTAATGMDALTHAIEAVVAKGAMDVTDSTALYAIAQTFKYLARAVKNGNDIEAREQMSYACFLNGIAFSNAGLGNVHAMAHQLGGLYDLPHGVCNAMLLSVVEEENAKHAPQKFRVIAETIGFDTKNRSDQECVDYVIKRIQELAQEVGIPKSLKELGVDNPDFELLAENSMKDACAGANPVFFDKQKLIELFKKIA</sequence>